<dbReference type="PANTHER" id="PTHR33577:SF15">
    <property type="entry name" value="HEME HALOPEROXIDASE FAMILY PROFILE DOMAIN-CONTAINING PROTEIN"/>
    <property type="match status" value="1"/>
</dbReference>
<proteinExistence type="inferred from homology"/>
<dbReference type="PROSITE" id="PS51405">
    <property type="entry name" value="HEME_HALOPEROXIDASE"/>
    <property type="match status" value="1"/>
</dbReference>
<name>A0A6A5YYN1_9PLEO</name>
<keyword evidence="6" id="KW-0408">Iron</keyword>
<evidence type="ECO:0000256" key="3">
    <source>
        <dbReference type="ARBA" id="ARBA00022617"/>
    </source>
</evidence>
<dbReference type="GO" id="GO:0046872">
    <property type="term" value="F:metal ion binding"/>
    <property type="evidence" value="ECO:0007669"/>
    <property type="project" value="UniProtKB-KW"/>
</dbReference>
<reference evidence="10" key="1">
    <citation type="journal article" date="2020" name="Stud. Mycol.">
        <title>101 Dothideomycetes genomes: a test case for predicting lifestyles and emergence of pathogens.</title>
        <authorList>
            <person name="Haridas S."/>
            <person name="Albert R."/>
            <person name="Binder M."/>
            <person name="Bloem J."/>
            <person name="Labutti K."/>
            <person name="Salamov A."/>
            <person name="Andreopoulos B."/>
            <person name="Baker S."/>
            <person name="Barry K."/>
            <person name="Bills G."/>
            <person name="Bluhm B."/>
            <person name="Cannon C."/>
            <person name="Castanera R."/>
            <person name="Culley D."/>
            <person name="Daum C."/>
            <person name="Ezra D."/>
            <person name="Gonzalez J."/>
            <person name="Henrissat B."/>
            <person name="Kuo A."/>
            <person name="Liang C."/>
            <person name="Lipzen A."/>
            <person name="Lutzoni F."/>
            <person name="Magnuson J."/>
            <person name="Mondo S."/>
            <person name="Nolan M."/>
            <person name="Ohm R."/>
            <person name="Pangilinan J."/>
            <person name="Park H.-J."/>
            <person name="Ramirez L."/>
            <person name="Alfaro M."/>
            <person name="Sun H."/>
            <person name="Tritt A."/>
            <person name="Yoshinaga Y."/>
            <person name="Zwiers L.-H."/>
            <person name="Turgeon B."/>
            <person name="Goodwin S."/>
            <person name="Spatafora J."/>
            <person name="Crous P."/>
            <person name="Grigoriev I."/>
        </authorList>
    </citation>
    <scope>NUCLEOTIDE SEQUENCE</scope>
    <source>
        <strain evidence="10">CBS 627.86</strain>
    </source>
</reference>
<keyword evidence="8" id="KW-0732">Signal</keyword>
<dbReference type="EMBL" id="ML977331">
    <property type="protein sequence ID" value="KAF2112262.1"/>
    <property type="molecule type" value="Genomic_DNA"/>
</dbReference>
<dbReference type="Gene3D" id="1.10.489.10">
    <property type="entry name" value="Chloroperoxidase-like"/>
    <property type="match status" value="1"/>
</dbReference>
<organism evidence="10 11">
    <name type="scientific">Lophiotrema nucula</name>
    <dbReference type="NCBI Taxonomy" id="690887"/>
    <lineage>
        <taxon>Eukaryota</taxon>
        <taxon>Fungi</taxon>
        <taxon>Dikarya</taxon>
        <taxon>Ascomycota</taxon>
        <taxon>Pezizomycotina</taxon>
        <taxon>Dothideomycetes</taxon>
        <taxon>Pleosporomycetidae</taxon>
        <taxon>Pleosporales</taxon>
        <taxon>Lophiotremataceae</taxon>
        <taxon>Lophiotrema</taxon>
    </lineage>
</organism>
<evidence type="ECO:0000256" key="2">
    <source>
        <dbReference type="ARBA" id="ARBA00022559"/>
    </source>
</evidence>
<protein>
    <recommendedName>
        <fullName evidence="9">Heme haloperoxidase family profile domain-containing protein</fullName>
    </recommendedName>
</protein>
<evidence type="ECO:0000313" key="10">
    <source>
        <dbReference type="EMBL" id="KAF2112262.1"/>
    </source>
</evidence>
<keyword evidence="2" id="KW-0575">Peroxidase</keyword>
<feature type="domain" description="Heme haloperoxidase family profile" evidence="9">
    <location>
        <begin position="85"/>
        <end position="325"/>
    </location>
</feature>
<comment type="cofactor">
    <cofactor evidence="1">
        <name>heme b</name>
        <dbReference type="ChEBI" id="CHEBI:60344"/>
    </cofactor>
</comment>
<evidence type="ECO:0000256" key="6">
    <source>
        <dbReference type="ARBA" id="ARBA00023004"/>
    </source>
</evidence>
<accession>A0A6A5YYN1</accession>
<dbReference type="AlphaFoldDB" id="A0A6A5YYN1"/>
<gene>
    <name evidence="10" type="ORF">BDV96DRAFT_580439</name>
</gene>
<feature type="chain" id="PRO_5025620071" description="Heme haloperoxidase family profile domain-containing protein" evidence="8">
    <location>
        <begin position="17"/>
        <end position="422"/>
    </location>
</feature>
<dbReference type="InterPro" id="IPR000028">
    <property type="entry name" value="Chloroperoxidase"/>
</dbReference>
<keyword evidence="5" id="KW-0560">Oxidoreductase</keyword>
<comment type="similarity">
    <text evidence="7">Belongs to the chloroperoxidase family.</text>
</comment>
<keyword evidence="4" id="KW-0479">Metal-binding</keyword>
<evidence type="ECO:0000256" key="7">
    <source>
        <dbReference type="ARBA" id="ARBA00025795"/>
    </source>
</evidence>
<dbReference type="Pfam" id="PF01328">
    <property type="entry name" value="Peroxidase_2"/>
    <property type="match status" value="1"/>
</dbReference>
<feature type="signal peptide" evidence="8">
    <location>
        <begin position="1"/>
        <end position="16"/>
    </location>
</feature>
<evidence type="ECO:0000313" key="11">
    <source>
        <dbReference type="Proteomes" id="UP000799770"/>
    </source>
</evidence>
<dbReference type="InterPro" id="IPR036851">
    <property type="entry name" value="Chloroperoxidase-like_sf"/>
</dbReference>
<dbReference type="PANTHER" id="PTHR33577">
    <property type="entry name" value="STERIGMATOCYSTIN BIOSYNTHESIS PEROXIDASE STCC-RELATED"/>
    <property type="match status" value="1"/>
</dbReference>
<evidence type="ECO:0000256" key="4">
    <source>
        <dbReference type="ARBA" id="ARBA00022723"/>
    </source>
</evidence>
<evidence type="ECO:0000259" key="9">
    <source>
        <dbReference type="PROSITE" id="PS51405"/>
    </source>
</evidence>
<dbReference type="GO" id="GO:0004601">
    <property type="term" value="F:peroxidase activity"/>
    <property type="evidence" value="ECO:0007669"/>
    <property type="project" value="UniProtKB-KW"/>
</dbReference>
<sequence length="422" mass="45045">MQALSLLLLYASTAWSYPWVASQAGVDSALLNRPHQPQKRQASCPFNANHQGAASYTDEYPYTGAKNGLPGTGVGGIKVPADGDTAHAFTAPGPNDIRGPCPGLNAAANHNFLSHDGITTFTELVDAQQNVYNVGYDLAVLLAVLGIENDGDVVTGKLSIGCDATSRTAALPLLGSQPGLNGHNKFESDTSLTRDDYFLGNGDDYSFNGTLFAEMKAVADSVSGGNFDRNALSAYRSQRYDESVQQNPDFYYGPFSLLLYGAASFLYELFPSYGPEGTPDLDTISSFFGAKADSSAPGGWAHVGEQIPENWFNRRAPYTNTDVTLEIVAQYLAYPKLFGGNVGTNNFDALRTPFGIIADGKLPDDVTAAQVLCLLYQLGTQSVPSSLSTLTDLTDAVLNWSVGKLNPIFENAGCPLKPDQTK</sequence>
<keyword evidence="3" id="KW-0349">Heme</keyword>
<evidence type="ECO:0000256" key="8">
    <source>
        <dbReference type="SAM" id="SignalP"/>
    </source>
</evidence>
<keyword evidence="11" id="KW-1185">Reference proteome</keyword>
<dbReference type="Proteomes" id="UP000799770">
    <property type="component" value="Unassembled WGS sequence"/>
</dbReference>
<evidence type="ECO:0000256" key="1">
    <source>
        <dbReference type="ARBA" id="ARBA00001970"/>
    </source>
</evidence>
<dbReference type="SUPFAM" id="SSF47571">
    <property type="entry name" value="Cloroperoxidase"/>
    <property type="match status" value="1"/>
</dbReference>
<dbReference type="OrthoDB" id="407298at2759"/>
<evidence type="ECO:0000256" key="5">
    <source>
        <dbReference type="ARBA" id="ARBA00023002"/>
    </source>
</evidence>